<gene>
    <name evidence="1" type="ORF">BDV96DRAFT_355117</name>
</gene>
<dbReference type="EMBL" id="ML977370">
    <property type="protein sequence ID" value="KAF2105861.1"/>
    <property type="molecule type" value="Genomic_DNA"/>
</dbReference>
<dbReference type="AlphaFoldDB" id="A0A6A5YI22"/>
<protein>
    <submittedName>
        <fullName evidence="1">Uncharacterized protein</fullName>
    </submittedName>
</protein>
<accession>A0A6A5YI22</accession>
<evidence type="ECO:0000313" key="1">
    <source>
        <dbReference type="EMBL" id="KAF2105861.1"/>
    </source>
</evidence>
<keyword evidence="2" id="KW-1185">Reference proteome</keyword>
<proteinExistence type="predicted"/>
<dbReference type="Proteomes" id="UP000799770">
    <property type="component" value="Unassembled WGS sequence"/>
</dbReference>
<name>A0A6A5YI22_9PLEO</name>
<organism evidence="1 2">
    <name type="scientific">Lophiotrema nucula</name>
    <dbReference type="NCBI Taxonomy" id="690887"/>
    <lineage>
        <taxon>Eukaryota</taxon>
        <taxon>Fungi</taxon>
        <taxon>Dikarya</taxon>
        <taxon>Ascomycota</taxon>
        <taxon>Pezizomycotina</taxon>
        <taxon>Dothideomycetes</taxon>
        <taxon>Pleosporomycetidae</taxon>
        <taxon>Pleosporales</taxon>
        <taxon>Lophiotremataceae</taxon>
        <taxon>Lophiotrema</taxon>
    </lineage>
</organism>
<evidence type="ECO:0000313" key="2">
    <source>
        <dbReference type="Proteomes" id="UP000799770"/>
    </source>
</evidence>
<reference evidence="1" key="1">
    <citation type="journal article" date="2020" name="Stud. Mycol.">
        <title>101 Dothideomycetes genomes: a test case for predicting lifestyles and emergence of pathogens.</title>
        <authorList>
            <person name="Haridas S."/>
            <person name="Albert R."/>
            <person name="Binder M."/>
            <person name="Bloem J."/>
            <person name="Labutti K."/>
            <person name="Salamov A."/>
            <person name="Andreopoulos B."/>
            <person name="Baker S."/>
            <person name="Barry K."/>
            <person name="Bills G."/>
            <person name="Bluhm B."/>
            <person name="Cannon C."/>
            <person name="Castanera R."/>
            <person name="Culley D."/>
            <person name="Daum C."/>
            <person name="Ezra D."/>
            <person name="Gonzalez J."/>
            <person name="Henrissat B."/>
            <person name="Kuo A."/>
            <person name="Liang C."/>
            <person name="Lipzen A."/>
            <person name="Lutzoni F."/>
            <person name="Magnuson J."/>
            <person name="Mondo S."/>
            <person name="Nolan M."/>
            <person name="Ohm R."/>
            <person name="Pangilinan J."/>
            <person name="Park H.-J."/>
            <person name="Ramirez L."/>
            <person name="Alfaro M."/>
            <person name="Sun H."/>
            <person name="Tritt A."/>
            <person name="Yoshinaga Y."/>
            <person name="Zwiers L.-H."/>
            <person name="Turgeon B."/>
            <person name="Goodwin S."/>
            <person name="Spatafora J."/>
            <person name="Crous P."/>
            <person name="Grigoriev I."/>
        </authorList>
    </citation>
    <scope>NUCLEOTIDE SEQUENCE</scope>
    <source>
        <strain evidence="1">CBS 627.86</strain>
    </source>
</reference>
<sequence>MLRVVQRKHRIQICLRQFLPFVDSTYAPLEHNSLESLSATAVTTNADTIDTHNYKMQLKAIVPLVFVTLSTAFPRASPTTGTPVCSGVPFDTVSSFALDACSKLFSSKPTTSVGATAHIWIGYRGDGINLHYPYRFSLEGDVGAMDVEKCKYAFTSPEALQSNQAQGLTCDDKNLIEGWYFEKEGRKYRIDFGAEEKLSTSEGPPKYADLEEWVKKETFWS</sequence>